<evidence type="ECO:0000313" key="1">
    <source>
        <dbReference type="EMBL" id="ADD96438.1"/>
    </source>
</evidence>
<sequence>MKPSNDNFKLNKNVTDAKGNRPIIRNKYQYLVWNFIEKAKYFSGNDWKKK</sequence>
<organism evidence="1">
    <name type="scientific">uncultured organism MedDCM-OCT-S09-C426</name>
    <dbReference type="NCBI Taxonomy" id="743650"/>
    <lineage>
        <taxon>unclassified sequences</taxon>
        <taxon>environmental samples</taxon>
    </lineage>
</organism>
<accession>D6PL37</accession>
<dbReference type="AlphaFoldDB" id="D6PL37"/>
<proteinExistence type="predicted"/>
<reference evidence="1" key="1">
    <citation type="journal article" date="2010" name="ISME J.">
        <title>Metagenome of the Mediterranean deep chlorophyll maximum studied by direct and fosmid library 454 pyrosequencing.</title>
        <authorList>
            <person name="Ghai R."/>
            <person name="Martin-Cuadrado A.B."/>
            <person name="Molto A.G."/>
            <person name="Heredia I.G."/>
            <person name="Cabrera R."/>
            <person name="Martin J."/>
            <person name="Verdu M."/>
            <person name="Deschamps P."/>
            <person name="Moreira D."/>
            <person name="Lopez-Garcia P."/>
            <person name="Mira A."/>
            <person name="Rodriguez-Valera F."/>
        </authorList>
    </citation>
    <scope>NUCLEOTIDE SEQUENCE</scope>
</reference>
<protein>
    <submittedName>
        <fullName evidence="1">Uncharacterized protein</fullName>
    </submittedName>
</protein>
<name>D6PL37_9ZZZZ</name>
<dbReference type="EMBL" id="GU943139">
    <property type="protein sequence ID" value="ADD96438.1"/>
    <property type="molecule type" value="Genomic_DNA"/>
</dbReference>